<organism evidence="17 18">
    <name type="scientific">Wohlfahrtiimonas chitiniclastica</name>
    <dbReference type="NCBI Taxonomy" id="400946"/>
    <lineage>
        <taxon>Bacteria</taxon>
        <taxon>Pseudomonadati</taxon>
        <taxon>Pseudomonadota</taxon>
        <taxon>Gammaproteobacteria</taxon>
        <taxon>Cardiobacteriales</taxon>
        <taxon>Ignatzschineriaceae</taxon>
        <taxon>Wohlfahrtiimonas</taxon>
    </lineage>
</organism>
<dbReference type="Proteomes" id="UP000680020">
    <property type="component" value="Unassembled WGS sequence"/>
</dbReference>
<evidence type="ECO:0000256" key="15">
    <source>
        <dbReference type="ARBA" id="ARBA00039389"/>
    </source>
</evidence>
<evidence type="ECO:0000313" key="17">
    <source>
        <dbReference type="EMBL" id="MBS7824432.1"/>
    </source>
</evidence>
<comment type="caution">
    <text evidence="17">The sequence shown here is derived from an EMBL/GenBank/DDBJ whole genome shotgun (WGS) entry which is preliminary data.</text>
</comment>
<dbReference type="RefSeq" id="WP_213403664.1">
    <property type="nucleotide sequence ID" value="NZ_JAGIBT010000008.1"/>
</dbReference>
<dbReference type="EMBL" id="JAGIBU010000002">
    <property type="protein sequence ID" value="MBS7824432.1"/>
    <property type="molecule type" value="Genomic_DNA"/>
</dbReference>
<dbReference type="GO" id="GO:0015035">
    <property type="term" value="F:protein-disulfide reductase activity"/>
    <property type="evidence" value="ECO:0007669"/>
    <property type="project" value="InterPro"/>
</dbReference>
<evidence type="ECO:0000256" key="11">
    <source>
        <dbReference type="ARBA" id="ARBA00023284"/>
    </source>
</evidence>
<dbReference type="InterPro" id="IPR023380">
    <property type="entry name" value="DsbB-like_sf"/>
</dbReference>
<feature type="transmembrane region" description="Helical" evidence="16">
    <location>
        <begin position="153"/>
        <end position="174"/>
    </location>
</feature>
<protein>
    <recommendedName>
        <fullName evidence="15">Putative protein-disulfide oxidoreductase DsbI</fullName>
    </recommendedName>
</protein>
<evidence type="ECO:0000256" key="5">
    <source>
        <dbReference type="ARBA" id="ARBA00022692"/>
    </source>
</evidence>
<comment type="subcellular location">
    <subcellularLocation>
        <location evidence="1">Cell inner membrane</location>
        <topology evidence="1">Multi-pass membrane protein</topology>
    </subcellularLocation>
</comment>
<dbReference type="InterPro" id="IPR003752">
    <property type="entry name" value="DiS_bond_form_DsbB/BdbC"/>
</dbReference>
<evidence type="ECO:0000256" key="2">
    <source>
        <dbReference type="ARBA" id="ARBA00022448"/>
    </source>
</evidence>
<reference evidence="17" key="1">
    <citation type="submission" date="2021-03" db="EMBL/GenBank/DDBJ databases">
        <title>Identification and antibiotic profiling of Wohlfahrtiimonas chitiniclastica, an underestimated human pathogen.</title>
        <authorList>
            <person name="Kopf A."/>
            <person name="Bunk B."/>
            <person name="Coldewey S."/>
            <person name="Gunzer F."/>
            <person name="Riedel T."/>
            <person name="Schroettner P."/>
        </authorList>
    </citation>
    <scope>NUCLEOTIDE SEQUENCE</scope>
    <source>
        <strain evidence="17">DSM 100917</strain>
    </source>
</reference>
<keyword evidence="5 16" id="KW-0812">Transmembrane</keyword>
<dbReference type="Gene3D" id="1.20.1550.10">
    <property type="entry name" value="DsbB-like"/>
    <property type="match status" value="1"/>
</dbReference>
<gene>
    <name evidence="17" type="ORF">J7561_04350</name>
</gene>
<comment type="function">
    <text evidence="12">Required for disulfide bond formation in some proteins. Part of a redox system composed of DsbI and DsbL that mediates formation of an essential disulfide bond in AssT.</text>
</comment>
<sequence length="181" mass="20858">MKQLAAWQNQRWLWLLGGFMALGLELVAVYYFQGHLKQDPCEKCVYIRFALVAAFVFAMIAAIHPRALICKVVGYVGVLWALVKGWLYSYQLERIILARLSPDYNPFTSSCSLTNADFPFGLPMNHWVPSHFQQFGICGEDTWQLMGMNMAEWMLMIFTAFIVVVSLMLLSALYEGWRKRV</sequence>
<evidence type="ECO:0000256" key="3">
    <source>
        <dbReference type="ARBA" id="ARBA00022475"/>
    </source>
</evidence>
<comment type="similarity">
    <text evidence="13">Belongs to the DsbB family. DsbI subfamily.</text>
</comment>
<dbReference type="PANTHER" id="PTHR36570:SF1">
    <property type="entry name" value="PROTEIN-DISULFIDE OXIDOREDUCTASE DSBI"/>
    <property type="match status" value="1"/>
</dbReference>
<evidence type="ECO:0000256" key="10">
    <source>
        <dbReference type="ARBA" id="ARBA00023157"/>
    </source>
</evidence>
<keyword evidence="2" id="KW-0813">Transport</keyword>
<proteinExistence type="inferred from homology"/>
<evidence type="ECO:0000256" key="14">
    <source>
        <dbReference type="ARBA" id="ARBA00038526"/>
    </source>
</evidence>
<evidence type="ECO:0000313" key="18">
    <source>
        <dbReference type="Proteomes" id="UP000680020"/>
    </source>
</evidence>
<evidence type="ECO:0000256" key="9">
    <source>
        <dbReference type="ARBA" id="ARBA00023136"/>
    </source>
</evidence>
<accession>A0AB35BX79</accession>
<name>A0AB35BX79_9GAMM</name>
<dbReference type="InterPro" id="IPR050183">
    <property type="entry name" value="DsbB"/>
</dbReference>
<comment type="subunit">
    <text evidence="14">Interacts with DsbL.</text>
</comment>
<keyword evidence="3" id="KW-1003">Cell membrane</keyword>
<evidence type="ECO:0000256" key="13">
    <source>
        <dbReference type="ARBA" id="ARBA00038060"/>
    </source>
</evidence>
<keyword evidence="8" id="KW-0560">Oxidoreductase</keyword>
<feature type="transmembrane region" description="Helical" evidence="16">
    <location>
        <begin position="72"/>
        <end position="90"/>
    </location>
</feature>
<dbReference type="PANTHER" id="PTHR36570">
    <property type="entry name" value="DISULFIDE BOND FORMATION PROTEIN B"/>
    <property type="match status" value="1"/>
</dbReference>
<evidence type="ECO:0000256" key="12">
    <source>
        <dbReference type="ARBA" id="ARBA00037310"/>
    </source>
</evidence>
<evidence type="ECO:0000256" key="7">
    <source>
        <dbReference type="ARBA" id="ARBA00022989"/>
    </source>
</evidence>
<keyword evidence="9 16" id="KW-0472">Membrane</keyword>
<keyword evidence="6" id="KW-0249">Electron transport</keyword>
<evidence type="ECO:0000256" key="4">
    <source>
        <dbReference type="ARBA" id="ARBA00022519"/>
    </source>
</evidence>
<dbReference type="AlphaFoldDB" id="A0AB35BX79"/>
<keyword evidence="7 16" id="KW-1133">Transmembrane helix</keyword>
<evidence type="ECO:0000256" key="1">
    <source>
        <dbReference type="ARBA" id="ARBA00004429"/>
    </source>
</evidence>
<evidence type="ECO:0000256" key="16">
    <source>
        <dbReference type="SAM" id="Phobius"/>
    </source>
</evidence>
<keyword evidence="11" id="KW-0676">Redox-active center</keyword>
<dbReference type="Pfam" id="PF02600">
    <property type="entry name" value="DsbB"/>
    <property type="match status" value="1"/>
</dbReference>
<feature type="transmembrane region" description="Helical" evidence="16">
    <location>
        <begin position="12"/>
        <end position="33"/>
    </location>
</feature>
<keyword evidence="4" id="KW-0997">Cell inner membrane</keyword>
<feature type="transmembrane region" description="Helical" evidence="16">
    <location>
        <begin position="45"/>
        <end position="63"/>
    </location>
</feature>
<evidence type="ECO:0000256" key="8">
    <source>
        <dbReference type="ARBA" id="ARBA00023002"/>
    </source>
</evidence>
<evidence type="ECO:0000256" key="6">
    <source>
        <dbReference type="ARBA" id="ARBA00022982"/>
    </source>
</evidence>
<dbReference type="GO" id="GO:0006457">
    <property type="term" value="P:protein folding"/>
    <property type="evidence" value="ECO:0007669"/>
    <property type="project" value="InterPro"/>
</dbReference>
<dbReference type="SUPFAM" id="SSF158442">
    <property type="entry name" value="DsbB-like"/>
    <property type="match status" value="1"/>
</dbReference>
<dbReference type="GO" id="GO:0005886">
    <property type="term" value="C:plasma membrane"/>
    <property type="evidence" value="ECO:0007669"/>
    <property type="project" value="UniProtKB-SubCell"/>
</dbReference>
<keyword evidence="10" id="KW-1015">Disulfide bond</keyword>